<reference evidence="1 2" key="1">
    <citation type="submission" date="2019-06" db="EMBL/GenBank/DDBJ databases">
        <title>Genome Sequence of the Brown Rot Fungal Pathogen Monilinia fructicola.</title>
        <authorList>
            <person name="De Miccolis Angelini R.M."/>
            <person name="Landi L."/>
            <person name="Abate D."/>
            <person name="Pollastro S."/>
            <person name="Romanazzi G."/>
            <person name="Faretra F."/>
        </authorList>
    </citation>
    <scope>NUCLEOTIDE SEQUENCE [LARGE SCALE GENOMIC DNA]</scope>
    <source>
        <strain evidence="1 2">Mfrc123</strain>
    </source>
</reference>
<sequence>MWEVLDCLDTLVWLLSPSRGERLVPNTKKIMPSSLLRPVIRCLSYIRYHASNSCLSNETPRARSKAIRTMHPSIRPNTALSYMNAFCPPQHILSITTIIVFV</sequence>
<organism evidence="1 2">
    <name type="scientific">Monilinia fructicola</name>
    <name type="common">Brown rot fungus</name>
    <name type="synonym">Ciboria fructicola</name>
    <dbReference type="NCBI Taxonomy" id="38448"/>
    <lineage>
        <taxon>Eukaryota</taxon>
        <taxon>Fungi</taxon>
        <taxon>Dikarya</taxon>
        <taxon>Ascomycota</taxon>
        <taxon>Pezizomycotina</taxon>
        <taxon>Leotiomycetes</taxon>
        <taxon>Helotiales</taxon>
        <taxon>Sclerotiniaceae</taxon>
        <taxon>Monilinia</taxon>
    </lineage>
</organism>
<evidence type="ECO:0000313" key="1">
    <source>
        <dbReference type="EMBL" id="KAA8564463.1"/>
    </source>
</evidence>
<comment type="caution">
    <text evidence="1">The sequence shown here is derived from an EMBL/GenBank/DDBJ whole genome shotgun (WGS) entry which is preliminary data.</text>
</comment>
<dbReference type="Proteomes" id="UP000322873">
    <property type="component" value="Unassembled WGS sequence"/>
</dbReference>
<keyword evidence="2" id="KW-1185">Reference proteome</keyword>
<gene>
    <name evidence="1" type="ORF">EYC84_011396</name>
</gene>
<dbReference type="EMBL" id="VICG01000015">
    <property type="protein sequence ID" value="KAA8564463.1"/>
    <property type="molecule type" value="Genomic_DNA"/>
</dbReference>
<accession>A0A5M9J868</accession>
<protein>
    <submittedName>
        <fullName evidence="1">Uncharacterized protein</fullName>
    </submittedName>
</protein>
<name>A0A5M9J868_MONFR</name>
<proteinExistence type="predicted"/>
<dbReference type="AlphaFoldDB" id="A0A5M9J868"/>
<evidence type="ECO:0000313" key="2">
    <source>
        <dbReference type="Proteomes" id="UP000322873"/>
    </source>
</evidence>